<evidence type="ECO:0000256" key="8">
    <source>
        <dbReference type="SAM" id="Phobius"/>
    </source>
</evidence>
<evidence type="ECO:0000256" key="2">
    <source>
        <dbReference type="ARBA" id="ARBA00010735"/>
    </source>
</evidence>
<dbReference type="Proteomes" id="UP001559623">
    <property type="component" value="Unassembled WGS sequence"/>
</dbReference>
<organism evidence="9 10">
    <name type="scientific">Selenomonas sputigena</name>
    <dbReference type="NCBI Taxonomy" id="69823"/>
    <lineage>
        <taxon>Bacteria</taxon>
        <taxon>Bacillati</taxon>
        <taxon>Bacillota</taxon>
        <taxon>Negativicutes</taxon>
        <taxon>Selenomonadales</taxon>
        <taxon>Selenomonadaceae</taxon>
        <taxon>Selenomonas</taxon>
    </lineage>
</organism>
<comment type="similarity">
    <text evidence="2">Belongs to the AzlC family.</text>
</comment>
<gene>
    <name evidence="9" type="ORF">QCO44_00855</name>
</gene>
<keyword evidence="5 8" id="KW-0812">Transmembrane</keyword>
<evidence type="ECO:0000256" key="3">
    <source>
        <dbReference type="ARBA" id="ARBA00022448"/>
    </source>
</evidence>
<dbReference type="PANTHER" id="PTHR34979:SF1">
    <property type="entry name" value="INNER MEMBRANE PROTEIN YGAZ"/>
    <property type="match status" value="1"/>
</dbReference>
<evidence type="ECO:0000256" key="7">
    <source>
        <dbReference type="ARBA" id="ARBA00023136"/>
    </source>
</evidence>
<keyword evidence="3" id="KW-0813">Transport</keyword>
<accession>A0ABV3X1X2</accession>
<feature type="transmembrane region" description="Helical" evidence="8">
    <location>
        <begin position="134"/>
        <end position="158"/>
    </location>
</feature>
<feature type="transmembrane region" description="Helical" evidence="8">
    <location>
        <begin position="164"/>
        <end position="183"/>
    </location>
</feature>
<dbReference type="EMBL" id="JARVLH010000001">
    <property type="protein sequence ID" value="MEX5284191.1"/>
    <property type="molecule type" value="Genomic_DNA"/>
</dbReference>
<proteinExistence type="inferred from homology"/>
<evidence type="ECO:0000256" key="1">
    <source>
        <dbReference type="ARBA" id="ARBA00004651"/>
    </source>
</evidence>
<dbReference type="InterPro" id="IPR011606">
    <property type="entry name" value="Brnchd-chn_aa_trnsp_permease"/>
</dbReference>
<keyword evidence="10" id="KW-1185">Reference proteome</keyword>
<comment type="caution">
    <text evidence="9">The sequence shown here is derived from an EMBL/GenBank/DDBJ whole genome shotgun (WGS) entry which is preliminary data.</text>
</comment>
<name>A0ABV3X1X2_9FIRM</name>
<feature type="transmembrane region" description="Helical" evidence="8">
    <location>
        <begin position="217"/>
        <end position="238"/>
    </location>
</feature>
<feature type="transmembrane region" description="Helical" evidence="8">
    <location>
        <begin position="190"/>
        <end position="211"/>
    </location>
</feature>
<keyword evidence="6 8" id="KW-1133">Transmembrane helix</keyword>
<dbReference type="PANTHER" id="PTHR34979">
    <property type="entry name" value="INNER MEMBRANE PROTEIN YGAZ"/>
    <property type="match status" value="1"/>
</dbReference>
<reference evidence="9 10" key="1">
    <citation type="submission" date="2023-04" db="EMBL/GenBank/DDBJ databases">
        <title>Genome Sequence of Selenomonas sputigena ATCC 33150.</title>
        <authorList>
            <person name="Miller D.P."/>
            <person name="Anvari S."/>
            <person name="Polson S.W."/>
            <person name="Macdonald M."/>
            <person name="Mcdowell J.V."/>
        </authorList>
    </citation>
    <scope>NUCLEOTIDE SEQUENCE [LARGE SCALE GENOMIC DNA]</scope>
    <source>
        <strain evidence="9 10">ATCC 33150</strain>
    </source>
</reference>
<keyword evidence="7 8" id="KW-0472">Membrane</keyword>
<protein>
    <submittedName>
        <fullName evidence="9">AzlC family ABC transporter permease</fullName>
    </submittedName>
</protein>
<evidence type="ECO:0000313" key="10">
    <source>
        <dbReference type="Proteomes" id="UP001559623"/>
    </source>
</evidence>
<evidence type="ECO:0000256" key="5">
    <source>
        <dbReference type="ARBA" id="ARBA00022692"/>
    </source>
</evidence>
<evidence type="ECO:0000313" key="9">
    <source>
        <dbReference type="EMBL" id="MEX5284191.1"/>
    </source>
</evidence>
<dbReference type="Pfam" id="PF03591">
    <property type="entry name" value="AzlC"/>
    <property type="match status" value="1"/>
</dbReference>
<keyword evidence="4" id="KW-1003">Cell membrane</keyword>
<comment type="subcellular location">
    <subcellularLocation>
        <location evidence="1">Cell membrane</location>
        <topology evidence="1">Multi-pass membrane protein</topology>
    </subcellularLocation>
</comment>
<sequence length="246" mass="25856">MADPPARKTQGQLFREGMRDGTPIALGYLVVSFTLGITAHNAGLDAVEGFIASFFNLASAGEYAAFTVIAADAPYWEMAAITLVANARYMLMSCVLSQKISADMPFYHRLGVGVGITDEIFGITISRKGFLQPAYNYGAMALAVPTWAFGTSFGIVAGDILPPSFLSALSVALYGMFIAIVIPPGKQDKVVLGLVFLSFALSFLAASAPFVSTLSGSLRTILLTVLISGAAAAFFPVAEEQESGEA</sequence>
<evidence type="ECO:0000256" key="6">
    <source>
        <dbReference type="ARBA" id="ARBA00022989"/>
    </source>
</evidence>
<dbReference type="RefSeq" id="WP_368846223.1">
    <property type="nucleotide sequence ID" value="NZ_CP194411.1"/>
</dbReference>
<evidence type="ECO:0000256" key="4">
    <source>
        <dbReference type="ARBA" id="ARBA00022475"/>
    </source>
</evidence>